<proteinExistence type="predicted"/>
<accession>A0A7D7JZQ1</accession>
<reference evidence="1 2" key="1">
    <citation type="submission" date="2020-05" db="EMBL/GenBank/DDBJ databases">
        <authorList>
            <person name="Wang X."/>
        </authorList>
    </citation>
    <scope>NUCLEOTIDE SEQUENCE [LARGE SCALE GENOMIC DNA]</scope>
</reference>
<organism evidence="1 2">
    <name type="scientific">Escherichia phage vB_EcoM_011D4</name>
    <dbReference type="NCBI Taxonomy" id="2735300"/>
    <lineage>
        <taxon>Viruses</taxon>
        <taxon>Duplodnaviria</taxon>
        <taxon>Heunggongvirae</taxon>
        <taxon>Uroviricota</taxon>
        <taxon>Caudoviricetes</taxon>
        <taxon>Pantevenvirales</taxon>
        <taxon>Straboviridae</taxon>
        <taxon>Krischvirus</taxon>
        <taxon>Krischvirus RB49</taxon>
    </lineage>
</organism>
<dbReference type="EMBL" id="MT478991">
    <property type="protein sequence ID" value="QMP82550.1"/>
    <property type="molecule type" value="Genomic_DNA"/>
</dbReference>
<evidence type="ECO:0000313" key="2">
    <source>
        <dbReference type="Proteomes" id="UP000514831"/>
    </source>
</evidence>
<evidence type="ECO:0000313" key="1">
    <source>
        <dbReference type="EMBL" id="QMP82550.1"/>
    </source>
</evidence>
<protein>
    <submittedName>
        <fullName evidence="1">Uncharacterized protein</fullName>
    </submittedName>
</protein>
<name>A0A7D7JZQ1_9CAUD</name>
<sequence length="55" mass="6437">MKTLTYRQACNMAKKNKGVTFEHDAGEGKFGRVYFCTWRNRLICEVSNDGKIWFS</sequence>
<dbReference type="Proteomes" id="UP000514831">
    <property type="component" value="Genome"/>
</dbReference>